<evidence type="ECO:0000256" key="5">
    <source>
        <dbReference type="ARBA" id="ARBA00022840"/>
    </source>
</evidence>
<dbReference type="InterPro" id="IPR028601">
    <property type="entry name" value="NUBP1/Nbp35"/>
</dbReference>
<dbReference type="FunFam" id="3.40.50.300:FF:001119">
    <property type="entry name" value="Iron-sulfur cluster carrier protein"/>
    <property type="match status" value="1"/>
</dbReference>
<dbReference type="InterPro" id="IPR033756">
    <property type="entry name" value="YlxH/NBP35"/>
</dbReference>
<dbReference type="CDD" id="cd02037">
    <property type="entry name" value="Mrp_NBP35"/>
    <property type="match status" value="1"/>
</dbReference>
<feature type="binding site" evidence="8">
    <location>
        <begin position="69"/>
        <end position="76"/>
    </location>
    <ligand>
        <name>ATP</name>
        <dbReference type="ChEBI" id="CHEBI:30616"/>
    </ligand>
</feature>
<dbReference type="GO" id="GO:0005524">
    <property type="term" value="F:ATP binding"/>
    <property type="evidence" value="ECO:0007669"/>
    <property type="project" value="UniProtKB-KW"/>
</dbReference>
<comment type="subunit">
    <text evidence="8">Heterotetramer of 2 NUBP1 and 2 NUBP2 chains.</text>
</comment>
<evidence type="ECO:0000256" key="6">
    <source>
        <dbReference type="ARBA" id="ARBA00023004"/>
    </source>
</evidence>
<dbReference type="GO" id="GO:0051539">
    <property type="term" value="F:4 iron, 4 sulfur cluster binding"/>
    <property type="evidence" value="ECO:0007669"/>
    <property type="project" value="UniProtKB-UniRule"/>
</dbReference>
<name>A0A226DMZ4_FOLCA</name>
<evidence type="ECO:0000313" key="11">
    <source>
        <dbReference type="Proteomes" id="UP000198287"/>
    </source>
</evidence>
<feature type="binding site" evidence="8">
    <location>
        <position position="246"/>
    </location>
    <ligand>
        <name>[4Fe-4S] cluster</name>
        <dbReference type="ChEBI" id="CHEBI:49883"/>
        <label>2</label>
        <note>ligand shared with heterodimeric partner</note>
    </ligand>
</feature>
<feature type="binding site" evidence="8">
    <location>
        <position position="29"/>
    </location>
    <ligand>
        <name>[4Fe-4S] cluster</name>
        <dbReference type="ChEBI" id="CHEBI:49883"/>
        <label>1</label>
    </ligand>
</feature>
<feature type="binding site" evidence="8">
    <location>
        <position position="243"/>
    </location>
    <ligand>
        <name>[4Fe-4S] cluster</name>
        <dbReference type="ChEBI" id="CHEBI:49883"/>
        <label>2</label>
        <note>ligand shared with heterodimeric partner</note>
    </ligand>
</feature>
<keyword evidence="11" id="KW-1185">Reference proteome</keyword>
<dbReference type="OrthoDB" id="1741334at2759"/>
<dbReference type="GO" id="GO:0140663">
    <property type="term" value="F:ATP-dependent FeS chaperone activity"/>
    <property type="evidence" value="ECO:0007669"/>
    <property type="project" value="InterPro"/>
</dbReference>
<dbReference type="OMA" id="VSGCPMR"/>
<feature type="binding site" evidence="8">
    <location>
        <position position="15"/>
    </location>
    <ligand>
        <name>[4Fe-4S] cluster</name>
        <dbReference type="ChEBI" id="CHEBI:49883"/>
        <label>1</label>
    </ligand>
</feature>
<evidence type="ECO:0000256" key="4">
    <source>
        <dbReference type="ARBA" id="ARBA00022741"/>
    </source>
</evidence>
<protein>
    <recommendedName>
        <fullName evidence="8">Cytosolic Fe-S cluster assembly factor NUBP1 homolog</fullName>
    </recommendedName>
</protein>
<keyword evidence="4 8" id="KW-0547">Nucleotide-binding</keyword>
<organism evidence="10 11">
    <name type="scientific">Folsomia candida</name>
    <name type="common">Springtail</name>
    <dbReference type="NCBI Taxonomy" id="158441"/>
    <lineage>
        <taxon>Eukaryota</taxon>
        <taxon>Metazoa</taxon>
        <taxon>Ecdysozoa</taxon>
        <taxon>Arthropoda</taxon>
        <taxon>Hexapoda</taxon>
        <taxon>Collembola</taxon>
        <taxon>Entomobryomorpha</taxon>
        <taxon>Isotomoidea</taxon>
        <taxon>Isotomidae</taxon>
        <taxon>Proisotominae</taxon>
        <taxon>Folsomia</taxon>
    </lineage>
</organism>
<keyword evidence="6 8" id="KW-0408">Iron</keyword>
<evidence type="ECO:0000256" key="7">
    <source>
        <dbReference type="ARBA" id="ARBA00023014"/>
    </source>
</evidence>
<dbReference type="HAMAP" id="MF_03038">
    <property type="entry name" value="NUBP1"/>
    <property type="match status" value="1"/>
</dbReference>
<dbReference type="PANTHER" id="PTHR23264:SF35">
    <property type="entry name" value="CYTOSOLIC FE-S CLUSTER ASSEMBLY FACTOR NUBP1"/>
    <property type="match status" value="1"/>
</dbReference>
<gene>
    <name evidence="10" type="ORF">Fcan01_18611</name>
</gene>
<dbReference type="Pfam" id="PF10609">
    <property type="entry name" value="ParA"/>
    <property type="match status" value="1"/>
</dbReference>
<feature type="region of interest" description="Disordered" evidence="9">
    <location>
        <begin position="1"/>
        <end position="26"/>
    </location>
</feature>
<evidence type="ECO:0000256" key="9">
    <source>
        <dbReference type="SAM" id="MobiDB-lite"/>
    </source>
</evidence>
<comment type="function">
    <text evidence="8">Component of the cytosolic iron-sulfur (Fe/S) protein assembly (CIA) machinery. Required for maturation of extramitochondrial Fe-S proteins. The NUBP1-NUBP2 heterotetramer forms a Fe-S scaffold complex, mediating the de novo assembly of an Fe-S cluster and its transfer to target apoproteins.</text>
</comment>
<evidence type="ECO:0000256" key="3">
    <source>
        <dbReference type="ARBA" id="ARBA00022723"/>
    </source>
</evidence>
<dbReference type="HAMAP" id="MF_02040">
    <property type="entry name" value="Mrp_NBP35"/>
    <property type="match status" value="1"/>
</dbReference>
<evidence type="ECO:0000256" key="8">
    <source>
        <dbReference type="HAMAP-Rule" id="MF_03038"/>
    </source>
</evidence>
<dbReference type="GO" id="GO:0005829">
    <property type="term" value="C:cytosol"/>
    <property type="evidence" value="ECO:0007669"/>
    <property type="project" value="TreeGrafter"/>
</dbReference>
<evidence type="ECO:0000256" key="2">
    <source>
        <dbReference type="ARBA" id="ARBA00022490"/>
    </source>
</evidence>
<dbReference type="AlphaFoldDB" id="A0A226DMZ4"/>
<dbReference type="STRING" id="158441.A0A226DMZ4"/>
<comment type="similarity">
    <text evidence="8">Belongs to the Mrp/NBP35 ATP-binding proteins family. NUBP1/NBP35 subfamily.</text>
</comment>
<dbReference type="InterPro" id="IPR019591">
    <property type="entry name" value="Mrp/NBP35_ATP-bd"/>
</dbReference>
<dbReference type="Proteomes" id="UP000198287">
    <property type="component" value="Unassembled WGS sequence"/>
</dbReference>
<dbReference type="EMBL" id="LNIX01000015">
    <property type="protein sequence ID" value="OXA46593.1"/>
    <property type="molecule type" value="Genomic_DNA"/>
</dbReference>
<reference evidence="10 11" key="1">
    <citation type="submission" date="2015-12" db="EMBL/GenBank/DDBJ databases">
        <title>The genome of Folsomia candida.</title>
        <authorList>
            <person name="Faddeeva A."/>
            <person name="Derks M.F."/>
            <person name="Anvar Y."/>
            <person name="Smit S."/>
            <person name="Van Straalen N."/>
            <person name="Roelofs D."/>
        </authorList>
    </citation>
    <scope>NUCLEOTIDE SEQUENCE [LARGE SCALE GENOMIC DNA]</scope>
    <source>
        <strain evidence="10 11">VU population</strain>
        <tissue evidence="10">Whole body</tissue>
    </source>
</reference>
<comment type="caution">
    <text evidence="10">The sequence shown here is derived from an EMBL/GenBank/DDBJ whole genome shotgun (WGS) entry which is preliminary data.</text>
</comment>
<dbReference type="SUPFAM" id="SSF52540">
    <property type="entry name" value="P-loop containing nucleoside triphosphate hydrolases"/>
    <property type="match status" value="1"/>
</dbReference>
<feature type="binding site" evidence="8">
    <location>
        <position position="38"/>
    </location>
    <ligand>
        <name>[4Fe-4S] cluster</name>
        <dbReference type="ChEBI" id="CHEBI:49883"/>
        <label>1</label>
    </ligand>
</feature>
<keyword evidence="1 8" id="KW-0004">4Fe-4S</keyword>
<dbReference type="GO" id="GO:0016226">
    <property type="term" value="P:iron-sulfur cluster assembly"/>
    <property type="evidence" value="ECO:0007669"/>
    <property type="project" value="UniProtKB-UniRule"/>
</dbReference>
<accession>A0A226DMZ4</accession>
<dbReference type="InterPro" id="IPR027417">
    <property type="entry name" value="P-loop_NTPase"/>
</dbReference>
<evidence type="ECO:0000313" key="10">
    <source>
        <dbReference type="EMBL" id="OXA46593.1"/>
    </source>
</evidence>
<proteinExistence type="inferred from homology"/>
<keyword evidence="5 8" id="KW-0067">ATP-binding</keyword>
<sequence length="312" mass="33217">MSSTDAEMAEVPEHCPGTQSEKAGKAEPCDGCPNQKICSSGKASIPDPAISVIAGKLASVKRKYLVLSGKGGVGKSTVSTLLARAFAANADTNVGLLDVDICGPSVPRIMGCEGEIVHQSGSGWSPVYVEENLSVMSIGFLLDSPKSAVIWRGPRKNGLIKQFLMEVDWGTGLDVLVIDTPPGTSDEHLSIATYLSKANIDGAILVTTPQDVSIIDVRKEIDFCKKTNIPIIGIIENMSVFVCCNCQHSSELFPKTSGGGEALANEFQIPFLGRLPMDPNLTRSCDEGKNFITDSPESPTSKFMLNLVNNLK</sequence>
<keyword evidence="2 8" id="KW-0963">Cytoplasm</keyword>
<feature type="binding site" evidence="8">
    <location>
        <position position="32"/>
    </location>
    <ligand>
        <name>[4Fe-4S] cluster</name>
        <dbReference type="ChEBI" id="CHEBI:49883"/>
        <label>1</label>
    </ligand>
</feature>
<comment type="cofactor">
    <cofactor evidence="8">
        <name>[4Fe-4S] cluster</name>
        <dbReference type="ChEBI" id="CHEBI:49883"/>
    </cofactor>
    <text evidence="8">Binds 4 [4Fe-4S] clusters per heterotetramer. Contains two stable clusters in the N-termini of NUBP1 and two labile, bridging clusters between subunits of the NUBP1-NUBP2 heterotetramer.</text>
</comment>
<dbReference type="GO" id="GO:0046872">
    <property type="term" value="F:metal ion binding"/>
    <property type="evidence" value="ECO:0007669"/>
    <property type="project" value="UniProtKB-KW"/>
</dbReference>
<dbReference type="Gene3D" id="3.40.50.300">
    <property type="entry name" value="P-loop containing nucleotide triphosphate hydrolases"/>
    <property type="match status" value="1"/>
</dbReference>
<evidence type="ECO:0000256" key="1">
    <source>
        <dbReference type="ARBA" id="ARBA00022485"/>
    </source>
</evidence>
<keyword evidence="7 8" id="KW-0411">Iron-sulfur</keyword>
<keyword evidence="3 8" id="KW-0479">Metal-binding</keyword>
<dbReference type="PANTHER" id="PTHR23264">
    <property type="entry name" value="NUCLEOTIDE-BINDING PROTEIN NBP35 YEAST -RELATED"/>
    <property type="match status" value="1"/>
</dbReference>
<comment type="subcellular location">
    <subcellularLocation>
        <location evidence="8">Cytoplasm</location>
    </subcellularLocation>
</comment>